<dbReference type="GO" id="GO:0016020">
    <property type="term" value="C:membrane"/>
    <property type="evidence" value="ECO:0007669"/>
    <property type="project" value="InterPro"/>
</dbReference>
<evidence type="ECO:0000256" key="3">
    <source>
        <dbReference type="PROSITE-ProRule" id="PRU00290"/>
    </source>
</evidence>
<dbReference type="GO" id="GO:0016192">
    <property type="term" value="P:vesicle-mediated transport"/>
    <property type="evidence" value="ECO:0007669"/>
    <property type="project" value="InterPro"/>
</dbReference>
<feature type="transmembrane region" description="Helical" evidence="4">
    <location>
        <begin position="78"/>
        <end position="99"/>
    </location>
</feature>
<dbReference type="PANTHER" id="PTHR45701">
    <property type="entry name" value="SYNAPTOBREVIN FAMILY MEMBER"/>
    <property type="match status" value="1"/>
</dbReference>
<evidence type="ECO:0000256" key="1">
    <source>
        <dbReference type="ARBA" id="ARBA00008025"/>
    </source>
</evidence>
<evidence type="ECO:0000259" key="5">
    <source>
        <dbReference type="PROSITE" id="PS50892"/>
    </source>
</evidence>
<dbReference type="InterPro" id="IPR042855">
    <property type="entry name" value="V_SNARE_CC"/>
</dbReference>
<dbReference type="Proteomes" id="UP000824219">
    <property type="component" value="Linkage Group LG22"/>
</dbReference>
<accession>A0A9D3NAK0</accession>
<keyword evidence="4" id="KW-0472">Membrane</keyword>
<proteinExistence type="inferred from homology"/>
<evidence type="ECO:0000313" key="6">
    <source>
        <dbReference type="EMBL" id="KAG7318610.1"/>
    </source>
</evidence>
<dbReference type="InterPro" id="IPR001388">
    <property type="entry name" value="Synaptobrevin-like"/>
</dbReference>
<evidence type="ECO:0000313" key="7">
    <source>
        <dbReference type="Proteomes" id="UP000824219"/>
    </source>
</evidence>
<organism evidence="6 7">
    <name type="scientific">Hemibagrus wyckioides</name>
    <dbReference type="NCBI Taxonomy" id="337641"/>
    <lineage>
        <taxon>Eukaryota</taxon>
        <taxon>Metazoa</taxon>
        <taxon>Chordata</taxon>
        <taxon>Craniata</taxon>
        <taxon>Vertebrata</taxon>
        <taxon>Euteleostomi</taxon>
        <taxon>Actinopterygii</taxon>
        <taxon>Neopterygii</taxon>
        <taxon>Teleostei</taxon>
        <taxon>Ostariophysi</taxon>
        <taxon>Siluriformes</taxon>
        <taxon>Bagridae</taxon>
        <taxon>Hemibagrus</taxon>
    </lineage>
</organism>
<keyword evidence="7" id="KW-1185">Reference proteome</keyword>
<dbReference type="OrthoDB" id="190375at2759"/>
<dbReference type="InterPro" id="IPR016444">
    <property type="entry name" value="Synaptobrevin/VAMP"/>
</dbReference>
<dbReference type="PRINTS" id="PR00219">
    <property type="entry name" value="SYNAPTOBREVN"/>
</dbReference>
<keyword evidence="4" id="KW-1133">Transmembrane helix</keyword>
<dbReference type="EMBL" id="JAHKSW010000022">
    <property type="protein sequence ID" value="KAG7318610.1"/>
    <property type="molecule type" value="Genomic_DNA"/>
</dbReference>
<dbReference type="Pfam" id="PF00957">
    <property type="entry name" value="Synaptobrevin"/>
    <property type="match status" value="1"/>
</dbReference>
<feature type="domain" description="V-SNARE coiled-coil homology" evidence="5">
    <location>
        <begin position="7"/>
        <end position="67"/>
    </location>
</feature>
<evidence type="ECO:0000256" key="4">
    <source>
        <dbReference type="SAM" id="Phobius"/>
    </source>
</evidence>
<sequence>MEKGENRLQQLQGDVEDTKVIMVDTYNKAIDRRINLEELEERAEVLLESSRRFHMTSMKVREKVESENSRMCKNQKMIAIGIGAGLVIILLIIIISSSWP</sequence>
<name>A0A9D3NAK0_9TELE</name>
<protein>
    <recommendedName>
        <fullName evidence="5">V-SNARE coiled-coil homology domain-containing protein</fullName>
    </recommendedName>
</protein>
<comment type="caution">
    <text evidence="6">The sequence shown here is derived from an EMBL/GenBank/DDBJ whole genome shotgun (WGS) entry which is preliminary data.</text>
</comment>
<reference evidence="6 7" key="1">
    <citation type="submission" date="2021-06" db="EMBL/GenBank/DDBJ databases">
        <title>Chromosome-level genome assembly of the red-tail catfish (Hemibagrus wyckioides).</title>
        <authorList>
            <person name="Shao F."/>
        </authorList>
    </citation>
    <scope>NUCLEOTIDE SEQUENCE [LARGE SCALE GENOMIC DNA]</scope>
    <source>
        <strain evidence="6">EC202008001</strain>
        <tissue evidence="6">Blood</tissue>
    </source>
</reference>
<dbReference type="Gene3D" id="1.20.5.110">
    <property type="match status" value="1"/>
</dbReference>
<dbReference type="AlphaFoldDB" id="A0A9D3NAK0"/>
<comment type="subcellular location">
    <subcellularLocation>
        <location evidence="2">Endomembrane system</location>
        <topology evidence="2">Single-pass type IV membrane protein</topology>
    </subcellularLocation>
</comment>
<dbReference type="GO" id="GO:0012505">
    <property type="term" value="C:endomembrane system"/>
    <property type="evidence" value="ECO:0007669"/>
    <property type="project" value="UniProtKB-SubCell"/>
</dbReference>
<comment type="similarity">
    <text evidence="1">Belongs to the synaptobrevin family.</text>
</comment>
<keyword evidence="4" id="KW-0812">Transmembrane</keyword>
<keyword evidence="3" id="KW-0175">Coiled coil</keyword>
<evidence type="ECO:0000256" key="2">
    <source>
        <dbReference type="ARBA" id="ARBA00046280"/>
    </source>
</evidence>
<dbReference type="PROSITE" id="PS50892">
    <property type="entry name" value="V_SNARE"/>
    <property type="match status" value="1"/>
</dbReference>
<dbReference type="SUPFAM" id="SSF58038">
    <property type="entry name" value="SNARE fusion complex"/>
    <property type="match status" value="1"/>
</dbReference>
<gene>
    <name evidence="6" type="ORF">KOW79_018365</name>
</gene>